<protein>
    <recommendedName>
        <fullName evidence="3">Type II methyltransferase</fullName>
        <ecNumber evidence="3">2.1.1.113</ecNumber>
    </recommendedName>
    <alternativeName>
        <fullName evidence="3">N-4 cytosine-specific methyltransferase</fullName>
    </alternativeName>
</protein>
<dbReference type="GO" id="GO:0003677">
    <property type="term" value="F:DNA binding"/>
    <property type="evidence" value="ECO:0007669"/>
    <property type="project" value="InterPro"/>
</dbReference>
<dbReference type="CDD" id="cd02440">
    <property type="entry name" value="AdoMet_MTases"/>
    <property type="match status" value="1"/>
</dbReference>
<feature type="domain" description="DNA methylase N-4/N-6" evidence="4">
    <location>
        <begin position="158"/>
        <end position="283"/>
    </location>
</feature>
<dbReference type="GO" id="GO:0005737">
    <property type="term" value="C:cytoplasm"/>
    <property type="evidence" value="ECO:0007669"/>
    <property type="project" value="TreeGrafter"/>
</dbReference>
<name>D6GV64_PARA5</name>
<dbReference type="PANTHER" id="PTHR13370">
    <property type="entry name" value="RNA METHYLASE-RELATED"/>
    <property type="match status" value="1"/>
</dbReference>
<keyword evidence="3" id="KW-0680">Restriction system</keyword>
<evidence type="ECO:0000313" key="5">
    <source>
        <dbReference type="EMBL" id="EFD92865.1"/>
    </source>
</evidence>
<keyword evidence="1 3" id="KW-0489">Methyltransferase</keyword>
<dbReference type="InterPro" id="IPR029063">
    <property type="entry name" value="SAM-dependent_MTases_sf"/>
</dbReference>
<dbReference type="InterPro" id="IPR002941">
    <property type="entry name" value="DNA_methylase_N4/N6"/>
</dbReference>
<dbReference type="GO" id="GO:0008170">
    <property type="term" value="F:N-methyltransferase activity"/>
    <property type="evidence" value="ECO:0007669"/>
    <property type="project" value="InterPro"/>
</dbReference>
<proteinExistence type="inferred from homology"/>
<feature type="domain" description="DNA methylase N-4/N-6" evidence="4">
    <location>
        <begin position="39"/>
        <end position="124"/>
    </location>
</feature>
<dbReference type="GO" id="GO:0009307">
    <property type="term" value="P:DNA restriction-modification system"/>
    <property type="evidence" value="ECO:0007669"/>
    <property type="project" value="UniProtKB-KW"/>
</dbReference>
<dbReference type="Gene3D" id="3.40.50.150">
    <property type="entry name" value="Vaccinia Virus protein VP39"/>
    <property type="match status" value="2"/>
</dbReference>
<sequence>MKEVTLDNFRDFARTHNSVKIEDNTIEIGMQKQITMLQPTDFSPETTTVWSFPKRGDWATHYLNSKYRGNWAPQIPRNLILEYTNPEDIVLDPMNGSGTTLIECKLLGRNGIGVDINEEAIMIALDRLNFQAHELPSSEIKTFVGDARNLNLIKDNAIDLILTHPPYVNIISYTYNRVEGDLSSISSVSEFIEEINKLAVEFFRVIKPGKYCAILMGDTRRHSHYIPVTFRTMQAFLEAGFALKEDIIKLQWNMQSTRQNWAGKQNFYKIAHEHLFVFRKPTHDERLSELKESIKWW</sequence>
<evidence type="ECO:0000256" key="2">
    <source>
        <dbReference type="ARBA" id="ARBA00022679"/>
    </source>
</evidence>
<organism evidence="5 6">
    <name type="scientific">Candidatus Parvarchaeum acidophilus ARMAN-5</name>
    <dbReference type="NCBI Taxonomy" id="662762"/>
    <lineage>
        <taxon>Archaea</taxon>
        <taxon>Candidatus Parvarchaeota</taxon>
        <taxon>Candidatus Parvarchaeum</taxon>
    </lineage>
</organism>
<gene>
    <name evidence="5" type="ORF">BJBARM5_0369</name>
</gene>
<dbReference type="InterPro" id="IPR001091">
    <property type="entry name" value="RM_Methyltransferase"/>
</dbReference>
<evidence type="ECO:0000256" key="3">
    <source>
        <dbReference type="RuleBase" id="RU362026"/>
    </source>
</evidence>
<dbReference type="PRINTS" id="PR00508">
    <property type="entry name" value="S21N4MTFRASE"/>
</dbReference>
<dbReference type="EC" id="2.1.1.113" evidence="3"/>
<accession>D6GV64</accession>
<keyword evidence="3" id="KW-0949">S-adenosyl-L-methionine</keyword>
<dbReference type="GO" id="GO:0015667">
    <property type="term" value="F:site-specific DNA-methyltransferase (cytosine-N4-specific) activity"/>
    <property type="evidence" value="ECO:0007669"/>
    <property type="project" value="UniProtKB-EC"/>
</dbReference>
<dbReference type="GO" id="GO:0032259">
    <property type="term" value="P:methylation"/>
    <property type="evidence" value="ECO:0007669"/>
    <property type="project" value="UniProtKB-KW"/>
</dbReference>
<dbReference type="EMBL" id="GG745551">
    <property type="protein sequence ID" value="EFD92865.1"/>
    <property type="molecule type" value="Genomic_DNA"/>
</dbReference>
<comment type="catalytic activity">
    <reaction evidence="3">
        <text>a 2'-deoxycytidine in DNA + S-adenosyl-L-methionine = an N(4)-methyl-2'-deoxycytidine in DNA + S-adenosyl-L-homocysteine + H(+)</text>
        <dbReference type="Rhea" id="RHEA:16857"/>
        <dbReference type="Rhea" id="RHEA-COMP:11369"/>
        <dbReference type="Rhea" id="RHEA-COMP:13674"/>
        <dbReference type="ChEBI" id="CHEBI:15378"/>
        <dbReference type="ChEBI" id="CHEBI:57856"/>
        <dbReference type="ChEBI" id="CHEBI:59789"/>
        <dbReference type="ChEBI" id="CHEBI:85452"/>
        <dbReference type="ChEBI" id="CHEBI:137933"/>
        <dbReference type="EC" id="2.1.1.113"/>
    </reaction>
</comment>
<dbReference type="AlphaFoldDB" id="D6GV64"/>
<dbReference type="Pfam" id="PF01555">
    <property type="entry name" value="N6_N4_Mtase"/>
    <property type="match status" value="2"/>
</dbReference>
<keyword evidence="2 5" id="KW-0808">Transferase</keyword>
<dbReference type="SUPFAM" id="SSF53335">
    <property type="entry name" value="S-adenosyl-L-methionine-dependent methyltransferases"/>
    <property type="match status" value="2"/>
</dbReference>
<dbReference type="Proteomes" id="UP000009376">
    <property type="component" value="Unassembled WGS sequence"/>
</dbReference>
<comment type="similarity">
    <text evidence="3">Belongs to the N(4)/N(6)-methyltransferase family.</text>
</comment>
<evidence type="ECO:0000256" key="1">
    <source>
        <dbReference type="ARBA" id="ARBA00022603"/>
    </source>
</evidence>
<evidence type="ECO:0000313" key="6">
    <source>
        <dbReference type="Proteomes" id="UP000009376"/>
    </source>
</evidence>
<evidence type="ECO:0000259" key="4">
    <source>
        <dbReference type="Pfam" id="PF01555"/>
    </source>
</evidence>
<dbReference type="PANTHER" id="PTHR13370:SF3">
    <property type="entry name" value="TRNA (GUANINE(10)-N2)-METHYLTRANSFERASE HOMOLOG"/>
    <property type="match status" value="1"/>
</dbReference>
<reference evidence="5 6" key="1">
    <citation type="journal article" date="2010" name="Proc. Natl. Acad. Sci. U.S.A.">
        <title>Enigmatic, ultrasmall, uncultivated Archaea.</title>
        <authorList>
            <person name="Baker B.J."/>
            <person name="Comolli L.R."/>
            <person name="Dick G.J."/>
            <person name="Hauser L.J."/>
            <person name="Hyatt D."/>
            <person name="Dill B.D."/>
            <person name="Land M.L."/>
            <person name="Verberkmoes N.C."/>
            <person name="Hettich R.L."/>
            <person name="Banfield J.F."/>
        </authorList>
    </citation>
    <scope>NUCLEOTIDE SEQUENCE [LARGE SCALE GENOMIC DNA]</scope>
</reference>